<feature type="DNA-binding region" description="H-T-H motif" evidence="5">
    <location>
        <begin position="45"/>
        <end position="64"/>
    </location>
</feature>
<dbReference type="eggNOG" id="COG1309">
    <property type="taxonomic scope" value="Bacteria"/>
</dbReference>
<accession>M3US12</accession>
<evidence type="ECO:0000256" key="5">
    <source>
        <dbReference type="PROSITE-ProRule" id="PRU00335"/>
    </source>
</evidence>
<evidence type="ECO:0000313" key="9">
    <source>
        <dbReference type="Proteomes" id="UP000035009"/>
    </source>
</evidence>
<dbReference type="STRING" id="410332.SAMN04488550_3397"/>
<dbReference type="Pfam" id="PF00440">
    <property type="entry name" value="TetR_N"/>
    <property type="match status" value="1"/>
</dbReference>
<reference evidence="8 9" key="1">
    <citation type="submission" date="2013-02" db="EMBL/GenBank/DDBJ databases">
        <title>Whole genome shotgun sequence of Gordonia malaquae NBRC 108250.</title>
        <authorList>
            <person name="Yoshida I."/>
            <person name="Hosoyama A."/>
            <person name="Tsuchikane K."/>
            <person name="Ando Y."/>
            <person name="Baba S."/>
            <person name="Ohji S."/>
            <person name="Hamada M."/>
            <person name="Tamura T."/>
            <person name="Yamazoe A."/>
            <person name="Yamazaki S."/>
            <person name="Fujita N."/>
        </authorList>
    </citation>
    <scope>NUCLEOTIDE SEQUENCE [LARGE SCALE GENOMIC DNA]</scope>
    <source>
        <strain evidence="8 9">NBRC 108250</strain>
    </source>
</reference>
<dbReference type="Proteomes" id="UP000035009">
    <property type="component" value="Unassembled WGS sequence"/>
</dbReference>
<evidence type="ECO:0000256" key="4">
    <source>
        <dbReference type="ARBA" id="ARBA00023163"/>
    </source>
</evidence>
<dbReference type="PRINTS" id="PR00400">
    <property type="entry name" value="TETREPRESSOR"/>
</dbReference>
<dbReference type="InterPro" id="IPR001647">
    <property type="entry name" value="HTH_TetR"/>
</dbReference>
<dbReference type="EMBL" id="BAOP01000001">
    <property type="protein sequence ID" value="GAC78007.1"/>
    <property type="molecule type" value="Genomic_DNA"/>
</dbReference>
<evidence type="ECO:0000256" key="3">
    <source>
        <dbReference type="ARBA" id="ARBA00023125"/>
    </source>
</evidence>
<dbReference type="OrthoDB" id="329481at2"/>
<dbReference type="SUPFAM" id="SSF46689">
    <property type="entry name" value="Homeodomain-like"/>
    <property type="match status" value="1"/>
</dbReference>
<dbReference type="AlphaFoldDB" id="M3US12"/>
<dbReference type="PANTHER" id="PTHR30055:SF151">
    <property type="entry name" value="TRANSCRIPTIONAL REGULATORY PROTEIN"/>
    <property type="match status" value="1"/>
</dbReference>
<dbReference type="PANTHER" id="PTHR30055">
    <property type="entry name" value="HTH-TYPE TRANSCRIPTIONAL REGULATOR RUTR"/>
    <property type="match status" value="1"/>
</dbReference>
<dbReference type="GO" id="GO:0046677">
    <property type="term" value="P:response to antibiotic"/>
    <property type="evidence" value="ECO:0007669"/>
    <property type="project" value="InterPro"/>
</dbReference>
<dbReference type="Gene3D" id="1.10.357.10">
    <property type="entry name" value="Tetracycline Repressor, domain 2"/>
    <property type="match status" value="1"/>
</dbReference>
<dbReference type="GO" id="GO:0003700">
    <property type="term" value="F:DNA-binding transcription factor activity"/>
    <property type="evidence" value="ECO:0007669"/>
    <property type="project" value="TreeGrafter"/>
</dbReference>
<proteinExistence type="predicted"/>
<evidence type="ECO:0000256" key="1">
    <source>
        <dbReference type="ARBA" id="ARBA00022491"/>
    </source>
</evidence>
<keyword evidence="4" id="KW-0804">Transcription</keyword>
<dbReference type="InterPro" id="IPR050109">
    <property type="entry name" value="HTH-type_TetR-like_transc_reg"/>
</dbReference>
<evidence type="ECO:0000259" key="7">
    <source>
        <dbReference type="PROSITE" id="PS50977"/>
    </source>
</evidence>
<dbReference type="InterPro" id="IPR003012">
    <property type="entry name" value="Tet_transcr_reg_TetR"/>
</dbReference>
<dbReference type="GO" id="GO:0045892">
    <property type="term" value="P:negative regulation of DNA-templated transcription"/>
    <property type="evidence" value="ECO:0007669"/>
    <property type="project" value="InterPro"/>
</dbReference>
<evidence type="ECO:0000256" key="2">
    <source>
        <dbReference type="ARBA" id="ARBA00023015"/>
    </source>
</evidence>
<keyword evidence="3 5" id="KW-0238">DNA-binding</keyword>
<organism evidence="8 9">
    <name type="scientific">Gordonia malaquae NBRC 108250</name>
    <dbReference type="NCBI Taxonomy" id="1223542"/>
    <lineage>
        <taxon>Bacteria</taxon>
        <taxon>Bacillati</taxon>
        <taxon>Actinomycetota</taxon>
        <taxon>Actinomycetes</taxon>
        <taxon>Mycobacteriales</taxon>
        <taxon>Gordoniaceae</taxon>
        <taxon>Gordonia</taxon>
    </lineage>
</organism>
<evidence type="ECO:0000256" key="6">
    <source>
        <dbReference type="SAM" id="MobiDB-lite"/>
    </source>
</evidence>
<feature type="region of interest" description="Disordered" evidence="6">
    <location>
        <begin position="1"/>
        <end position="22"/>
    </location>
</feature>
<gene>
    <name evidence="8" type="ORF">GM1_001_01320</name>
</gene>
<dbReference type="InterPro" id="IPR009057">
    <property type="entry name" value="Homeodomain-like_sf"/>
</dbReference>
<dbReference type="InterPro" id="IPR004111">
    <property type="entry name" value="Repressor_TetR_C"/>
</dbReference>
<dbReference type="GO" id="GO:0000976">
    <property type="term" value="F:transcription cis-regulatory region binding"/>
    <property type="evidence" value="ECO:0007669"/>
    <property type="project" value="TreeGrafter"/>
</dbReference>
<dbReference type="Pfam" id="PF02909">
    <property type="entry name" value="TetR_C_1"/>
    <property type="match status" value="1"/>
</dbReference>
<feature type="domain" description="HTH tetR-type" evidence="7">
    <location>
        <begin position="22"/>
        <end position="82"/>
    </location>
</feature>
<dbReference type="SUPFAM" id="SSF48498">
    <property type="entry name" value="Tetracyclin repressor-like, C-terminal domain"/>
    <property type="match status" value="1"/>
</dbReference>
<keyword evidence="1" id="KW-0678">Repressor</keyword>
<comment type="caution">
    <text evidence="8">The sequence shown here is derived from an EMBL/GenBank/DDBJ whole genome shotgun (WGS) entry which is preliminary data.</text>
</comment>
<evidence type="ECO:0000313" key="8">
    <source>
        <dbReference type="EMBL" id="GAC78007.1"/>
    </source>
</evidence>
<name>M3US12_GORML</name>
<dbReference type="PROSITE" id="PS50977">
    <property type="entry name" value="HTH_TETR_2"/>
    <property type="match status" value="1"/>
</dbReference>
<keyword evidence="2" id="KW-0805">Transcription regulation</keyword>
<keyword evidence="9" id="KW-1185">Reference proteome</keyword>
<protein>
    <submittedName>
        <fullName evidence="8">Putative TetR family transcriptional regulator</fullName>
    </submittedName>
</protein>
<sequence length="232" mass="24812">MRHNESVDLSPRRGRPPKGEARLSRETIVDAALQLIDDDGIDALSMRSVARQLSSDPKSLYNHVGGIDDLLDAVAERLLGSITAPELTGDLRTDLRAIAFAFRAGTLNHRAAAPLILTRQLTSMASLAPVNTALAAMHCAGFSTDDAVHLMRATLAALVGTLLREVNAVPTFGIANTEAIAKRESDLAGSELSAVVEVAPQLARFDADAEFRYTVEFLIDGVIARRPSTVTD</sequence>
<dbReference type="InterPro" id="IPR036271">
    <property type="entry name" value="Tet_transcr_reg_TetR-rel_C_sf"/>
</dbReference>